<dbReference type="PANTHER" id="PTHR12184">
    <property type="entry name" value="UBIQUINOL-CYTOCHROME C REDUCTASE COMPLEX ASSEMBLY FACTOR 1 FAMILY MEMBER"/>
    <property type="match status" value="1"/>
</dbReference>
<evidence type="ECO:0000313" key="6">
    <source>
        <dbReference type="Proteomes" id="UP000469949"/>
    </source>
</evidence>
<evidence type="ECO:0000256" key="3">
    <source>
        <dbReference type="SAM" id="MobiDB-lite"/>
    </source>
</evidence>
<dbReference type="RefSeq" id="WP_152276953.1">
    <property type="nucleotide sequence ID" value="NZ_WEKV01000009.1"/>
</dbReference>
<reference evidence="5 6" key="1">
    <citation type="submission" date="2019-10" db="EMBL/GenBank/DDBJ databases">
        <title>Draft Genome Sequence of the Caffeine Degrading Methylotroph Methylorubrum populi PINKEL.</title>
        <authorList>
            <person name="Dawson S.C."/>
            <person name="Zhang X."/>
            <person name="Wright M.E."/>
            <person name="Sharma G."/>
            <person name="Langner J.T."/>
            <person name="Ditty J.L."/>
            <person name="Subuyuj G.A."/>
        </authorList>
    </citation>
    <scope>NUCLEOTIDE SEQUENCE [LARGE SCALE GENOMIC DNA]</scope>
    <source>
        <strain evidence="5 6">Pinkel</strain>
    </source>
</reference>
<organism evidence="5 6">
    <name type="scientific">Methylorubrum populi</name>
    <dbReference type="NCBI Taxonomy" id="223967"/>
    <lineage>
        <taxon>Bacteria</taxon>
        <taxon>Pseudomonadati</taxon>
        <taxon>Pseudomonadota</taxon>
        <taxon>Alphaproteobacteria</taxon>
        <taxon>Hyphomicrobiales</taxon>
        <taxon>Methylobacteriaceae</taxon>
        <taxon>Methylorubrum</taxon>
    </lineage>
</organism>
<dbReference type="InterPro" id="IPR007129">
    <property type="entry name" value="Ubiqinol_cyt_c_chaperone_CPB3"/>
</dbReference>
<comment type="similarity">
    <text evidence="1">Belongs to the CBP3 family.</text>
</comment>
<dbReference type="PIRSF" id="PIRSF032079">
    <property type="entry name" value="UCP032079"/>
    <property type="match status" value="1"/>
</dbReference>
<proteinExistence type="inferred from homology"/>
<accession>A0A833J6Y0</accession>
<protein>
    <submittedName>
        <fullName evidence="5">Ubiquinol-cytochrome C chaperone</fullName>
    </submittedName>
</protein>
<dbReference type="Proteomes" id="UP000469949">
    <property type="component" value="Unassembled WGS sequence"/>
</dbReference>
<sequence length="190" mass="20110">MLAGLFRRADRRRRTIRTLHQRIGEAARRPGLYTGLGVPDTVEGRFEALSLHVILVLRRLGQLPPPAADVAQDLVDSVFMQLDAALRELGIGDMGVPKRIKKLGASFYARAGAYGAALDAGDRTALAAALARNVLDGADTEAARPLASYVEAAAAALAAQDLDGLLEQGPRFPEPAPEPAPATVTSGDHR</sequence>
<dbReference type="InterPro" id="IPR021150">
    <property type="entry name" value="Ubiq_cyt_c_chap"/>
</dbReference>
<feature type="region of interest" description="Disordered" evidence="3">
    <location>
        <begin position="166"/>
        <end position="190"/>
    </location>
</feature>
<comment type="similarity">
    <text evidence="2">Belongs to the UPF0174 family.</text>
</comment>
<dbReference type="PANTHER" id="PTHR12184:SF1">
    <property type="entry name" value="UBIQUINOL-CYTOCHROME-C REDUCTASE COMPLEX ASSEMBLY FACTOR 1"/>
    <property type="match status" value="1"/>
</dbReference>
<dbReference type="Pfam" id="PF03981">
    <property type="entry name" value="Ubiq_cyt_C_chap"/>
    <property type="match status" value="1"/>
</dbReference>
<dbReference type="EMBL" id="WEKV01000009">
    <property type="protein sequence ID" value="KAB7785542.1"/>
    <property type="molecule type" value="Genomic_DNA"/>
</dbReference>
<feature type="domain" description="Ubiquinol-cytochrome c chaperone" evidence="4">
    <location>
        <begin position="36"/>
        <end position="172"/>
    </location>
</feature>
<comment type="caution">
    <text evidence="5">The sequence shown here is derived from an EMBL/GenBank/DDBJ whole genome shotgun (WGS) entry which is preliminary data.</text>
</comment>
<gene>
    <name evidence="5" type="ORF">F8B43_2043</name>
</gene>
<name>A0A833J6Y0_9HYPH</name>
<dbReference type="AlphaFoldDB" id="A0A833J6Y0"/>
<evidence type="ECO:0000256" key="1">
    <source>
        <dbReference type="ARBA" id="ARBA00006407"/>
    </source>
</evidence>
<dbReference type="InterPro" id="IPR014569">
    <property type="entry name" value="Ubq_cyt-c_CBP3-rel"/>
</dbReference>
<evidence type="ECO:0000256" key="2">
    <source>
        <dbReference type="ARBA" id="ARBA00006436"/>
    </source>
</evidence>
<evidence type="ECO:0000259" key="4">
    <source>
        <dbReference type="Pfam" id="PF03981"/>
    </source>
</evidence>
<evidence type="ECO:0000313" key="5">
    <source>
        <dbReference type="EMBL" id="KAB7785542.1"/>
    </source>
</evidence>